<proteinExistence type="predicted"/>
<accession>A0A8H7K767</accession>
<gene>
    <name evidence="2" type="ORF">IM811_006361</name>
</gene>
<sequence>MQPSTQDAEESPTIWVITGGTGTTWCGALDDIVRFESAHHVSGNRERKQHPLRGNPSSKCQNPAMLLPSSALHTAAVSPLGGERDDGGYQPGAKLHSVTWPCISGQNCSDGFKAMER</sequence>
<protein>
    <submittedName>
        <fullName evidence="2">Uncharacterized protein</fullName>
    </submittedName>
</protein>
<feature type="region of interest" description="Disordered" evidence="1">
    <location>
        <begin position="39"/>
        <end position="62"/>
    </location>
</feature>
<dbReference type="EMBL" id="JADCTT010000017">
    <property type="protein sequence ID" value="KAF9743270.1"/>
    <property type="molecule type" value="Genomic_DNA"/>
</dbReference>
<dbReference type="AlphaFoldDB" id="A0A8H7K767"/>
<reference evidence="2" key="1">
    <citation type="submission" date="2020-10" db="EMBL/GenBank/DDBJ databases">
        <title>High-Quality Genome Resource of Clonostachys rosea strain S41 by Oxford Nanopore Long-Read Sequencing.</title>
        <authorList>
            <person name="Wang H."/>
        </authorList>
    </citation>
    <scope>NUCLEOTIDE SEQUENCE</scope>
    <source>
        <strain evidence="2">S41</strain>
    </source>
</reference>
<organism evidence="2 3">
    <name type="scientific">Bionectria ochroleuca</name>
    <name type="common">Gliocladium roseum</name>
    <dbReference type="NCBI Taxonomy" id="29856"/>
    <lineage>
        <taxon>Eukaryota</taxon>
        <taxon>Fungi</taxon>
        <taxon>Dikarya</taxon>
        <taxon>Ascomycota</taxon>
        <taxon>Pezizomycotina</taxon>
        <taxon>Sordariomycetes</taxon>
        <taxon>Hypocreomycetidae</taxon>
        <taxon>Hypocreales</taxon>
        <taxon>Bionectriaceae</taxon>
        <taxon>Clonostachys</taxon>
    </lineage>
</organism>
<evidence type="ECO:0000313" key="2">
    <source>
        <dbReference type="EMBL" id="KAF9743270.1"/>
    </source>
</evidence>
<comment type="caution">
    <text evidence="2">The sequence shown here is derived from an EMBL/GenBank/DDBJ whole genome shotgun (WGS) entry which is preliminary data.</text>
</comment>
<evidence type="ECO:0000256" key="1">
    <source>
        <dbReference type="SAM" id="MobiDB-lite"/>
    </source>
</evidence>
<evidence type="ECO:0000313" key="3">
    <source>
        <dbReference type="Proteomes" id="UP000616885"/>
    </source>
</evidence>
<dbReference type="Proteomes" id="UP000616885">
    <property type="component" value="Unassembled WGS sequence"/>
</dbReference>
<name>A0A8H7K767_BIOOC</name>